<keyword evidence="2" id="KW-1185">Reference proteome</keyword>
<dbReference type="KEGG" id="vg:14013898"/>
<dbReference type="RefSeq" id="YP_007006108.1">
    <property type="nucleotide sequence ID" value="NC_019516.2"/>
</dbReference>
<dbReference type="GeneID" id="14013898"/>
<accession>H6WFX0</accession>
<name>H6WFX0_9CAUD</name>
<dbReference type="Proteomes" id="UP000007178">
    <property type="component" value="Segment"/>
</dbReference>
<sequence length="644" mass="70772">MAGLSRKLNLSERDINLKEALQKLDAPGIENDIELFSLSSQVNSLINSGTESQSNPSAQLIALSSQTFKTKINNLDQVVKRTKFITKDYSFATGNKVFFDTYTLGVGGDAEAYGPIYSNNGSIPQIRVTNSGAGYFFRKTNSQGEVANLTSNLTVQGVVLEGEKSGATNSIATIEFAIDPAIYATANVTTYRINGTDYGAGSPANNIFGTGHDFQMNANGTWTYTADSGSSPLSTNVLVRVTFANNVVKEYILVTPQQSSENQSGTLLLPPTNAPAELLAYTGFYTRRFKIASITLTSRGTGYILGERLLVKEGVVTNTSGNVALYLEKQQDYLYSGDNPNIFVTNYLYDVVKGGPDGFYLYDSLESKYIFLDKEKDETQFNEGVEDRQIRIARFDGVDVRNIFNLRFSGSAVALEEYTERYRLGDQIVGEINELQNLAARLTSDAELSIQNTRLPLTETDERNDLGFEFNRFVGVSAKFRQRLILRDQDWVLNPNNAWITEAKLKTAFGGGRRFEILHNSVKYRAPGIFIKVGTEYKRAFSTKDKPFISAGNPDLSSTYAVSAQDVDSGGTTYAFNTEVATLGQRIQPVSLGTANNESHFLGADGAFYFHKQNAPSVSTVVRPAQGGSGNINTYLVPLFRYLP</sequence>
<evidence type="ECO:0000313" key="2">
    <source>
        <dbReference type="Proteomes" id="UP000007178"/>
    </source>
</evidence>
<protein>
    <submittedName>
        <fullName evidence="1">Virion structural protein and packaging</fullName>
    </submittedName>
</protein>
<organism evidence="1 2">
    <name type="scientific">Cyanophage S-TIM5</name>
    <dbReference type="NCBI Taxonomy" id="1137745"/>
    <lineage>
        <taxon>Viruses</taxon>
        <taxon>Duplodnaviria</taxon>
        <taxon>Heunggongvirae</taxon>
        <taxon>Uroviricota</taxon>
        <taxon>Caudoviricetes</taxon>
        <taxon>Aurunvirus</taxon>
        <taxon>Aurunvirus STIM5</taxon>
    </lineage>
</organism>
<proteinExistence type="predicted"/>
<dbReference type="EMBL" id="JQ245707">
    <property type="protein sequence ID" value="AEZ65695.1"/>
    <property type="molecule type" value="Genomic_DNA"/>
</dbReference>
<reference evidence="1 2" key="1">
    <citation type="journal article" date="2012" name="Proc. Natl. Acad. Sci. U.S.A.">
        <title>A novel lineage of myoviruses infecting cyanobacteria is widespread in the oceans.</title>
        <authorList>
            <person name="Sabehi G."/>
            <person name="Shaulov L."/>
            <person name="Silver D.H."/>
            <person name="Yanai I."/>
            <person name="Harel A."/>
            <person name="Lindell D."/>
        </authorList>
    </citation>
    <scope>NUCLEOTIDE SEQUENCE [LARGE SCALE GENOMIC DNA]</scope>
</reference>
<evidence type="ECO:0000313" key="1">
    <source>
        <dbReference type="EMBL" id="AEZ65695.1"/>
    </source>
</evidence>